<keyword evidence="2" id="KW-1185">Reference proteome</keyword>
<dbReference type="RefSeq" id="WP_136447271.1">
    <property type="nucleotide sequence ID" value="NZ_SSXH01000086.1"/>
</dbReference>
<name>A0A4S5ESY7_9ACTN</name>
<sequence length="101" mass="10874">MSDQIYRAEDDDQALVDADGRPAPMVVLPRTALRDNRLSLRARGILAMLVSLPPGSRWTLATLPGWVPTPGETTEDMQVAWDELVAAGYVTADGVVQGARA</sequence>
<dbReference type="EMBL" id="SSXH01000086">
    <property type="protein sequence ID" value="THJ75383.1"/>
    <property type="molecule type" value="Genomic_DNA"/>
</dbReference>
<protein>
    <submittedName>
        <fullName evidence="1">Uncharacterized protein</fullName>
    </submittedName>
</protein>
<dbReference type="Proteomes" id="UP000305282">
    <property type="component" value="Unassembled WGS sequence"/>
</dbReference>
<proteinExistence type="predicted"/>
<organism evidence="1 2">
    <name type="scientific">Candidatus Frankia alpina</name>
    <dbReference type="NCBI Taxonomy" id="2699483"/>
    <lineage>
        <taxon>Bacteria</taxon>
        <taxon>Bacillati</taxon>
        <taxon>Actinomycetota</taxon>
        <taxon>Actinomycetes</taxon>
        <taxon>Frankiales</taxon>
        <taxon>Frankiaceae</taxon>
        <taxon>Frankia</taxon>
    </lineage>
</organism>
<gene>
    <name evidence="1" type="ORF">E7Y31_05795</name>
</gene>
<dbReference type="OrthoDB" id="9178552at2"/>
<accession>A0A4S5ESY7</accession>
<evidence type="ECO:0000313" key="2">
    <source>
        <dbReference type="Proteomes" id="UP000305282"/>
    </source>
</evidence>
<comment type="caution">
    <text evidence="1">The sequence shown here is derived from an EMBL/GenBank/DDBJ whole genome shotgun (WGS) entry which is preliminary data.</text>
</comment>
<dbReference type="AlphaFoldDB" id="A0A4S5ESY7"/>
<evidence type="ECO:0000313" key="1">
    <source>
        <dbReference type="EMBL" id="THJ75383.1"/>
    </source>
</evidence>
<reference evidence="1 2" key="1">
    <citation type="submission" date="2019-04" db="EMBL/GenBank/DDBJ databases">
        <title>Draft genome sequences for three unisolated Alnus-infective Frankia Sp+ strains, AgTrS, AiOr and AvVan, the first sequenced Frankia strains able to sporulate in-planta.</title>
        <authorList>
            <person name="Bethencourt L."/>
            <person name="Vautrin F."/>
            <person name="Taib N."/>
            <person name="Dubost A."/>
            <person name="Castro-Garcia L."/>
            <person name="Imbaud O."/>
            <person name="Abrouk D."/>
            <person name="Fournier P."/>
            <person name="Briolay J."/>
            <person name="Nguyen A."/>
            <person name="Normand P."/>
            <person name="Fernandez M.P."/>
            <person name="Brochier-Armanet C."/>
            <person name="Herrera-Belaroussi A."/>
        </authorList>
    </citation>
    <scope>NUCLEOTIDE SEQUENCE [LARGE SCALE GENOMIC DNA]</scope>
    <source>
        <strain evidence="1 2">AvVan</strain>
    </source>
</reference>